<proteinExistence type="predicted"/>
<dbReference type="GO" id="GO:0005524">
    <property type="term" value="F:ATP binding"/>
    <property type="evidence" value="ECO:0007669"/>
    <property type="project" value="InterPro"/>
</dbReference>
<dbReference type="GO" id="GO:0016020">
    <property type="term" value="C:membrane"/>
    <property type="evidence" value="ECO:0007669"/>
    <property type="project" value="InterPro"/>
</dbReference>
<evidence type="ECO:0000313" key="5">
    <source>
        <dbReference type="Proteomes" id="UP000663854"/>
    </source>
</evidence>
<name>A0A814RCQ4_9BILA</name>
<dbReference type="EMBL" id="CAJNOH010000824">
    <property type="protein sequence ID" value="CAF1131249.1"/>
    <property type="molecule type" value="Genomic_DNA"/>
</dbReference>
<keyword evidence="2" id="KW-1133">Transmembrane helix</keyword>
<sequence length="144" mass="16634">MQIRWKAQLNKRRDCVLGLANSFSVEIIHNMRTVKQLASETEFLRQFSDLVLEEFKIHRNDLVISPLLQSLYWGTRPLIEVFAYYIFALESVRCITTLTRQMSDSLSAAQSFFSLFDRTSAIDNSSTDGQQLVSNSFRKSLDVE</sequence>
<dbReference type="InterPro" id="IPR036640">
    <property type="entry name" value="ABC1_TM_sf"/>
</dbReference>
<organism evidence="4 5">
    <name type="scientific">Rotaria sordida</name>
    <dbReference type="NCBI Taxonomy" id="392033"/>
    <lineage>
        <taxon>Eukaryota</taxon>
        <taxon>Metazoa</taxon>
        <taxon>Spiralia</taxon>
        <taxon>Gnathifera</taxon>
        <taxon>Rotifera</taxon>
        <taxon>Eurotatoria</taxon>
        <taxon>Bdelloidea</taxon>
        <taxon>Philodinida</taxon>
        <taxon>Philodinidae</taxon>
        <taxon>Rotaria</taxon>
    </lineage>
</organism>
<evidence type="ECO:0000256" key="1">
    <source>
        <dbReference type="ARBA" id="ARBA00022692"/>
    </source>
</evidence>
<keyword evidence="3" id="KW-0472">Membrane</keyword>
<dbReference type="AlphaFoldDB" id="A0A814RCQ4"/>
<accession>A0A814RCQ4</accession>
<comment type="caution">
    <text evidence="4">The sequence shown here is derived from an EMBL/GenBank/DDBJ whole genome shotgun (WGS) entry which is preliminary data.</text>
</comment>
<dbReference type="Gene3D" id="1.20.1560.10">
    <property type="entry name" value="ABC transporter type 1, transmembrane domain"/>
    <property type="match status" value="1"/>
</dbReference>
<protein>
    <submittedName>
        <fullName evidence="4">Uncharacterized protein</fullName>
    </submittedName>
</protein>
<evidence type="ECO:0000313" key="4">
    <source>
        <dbReference type="EMBL" id="CAF1131249.1"/>
    </source>
</evidence>
<gene>
    <name evidence="4" type="ORF">PYM288_LOCUS21226</name>
</gene>
<dbReference type="SUPFAM" id="SSF90123">
    <property type="entry name" value="ABC transporter transmembrane region"/>
    <property type="match status" value="1"/>
</dbReference>
<dbReference type="Proteomes" id="UP000663854">
    <property type="component" value="Unassembled WGS sequence"/>
</dbReference>
<keyword evidence="1" id="KW-0812">Transmembrane</keyword>
<reference evidence="4" key="1">
    <citation type="submission" date="2021-02" db="EMBL/GenBank/DDBJ databases">
        <authorList>
            <person name="Nowell W R."/>
        </authorList>
    </citation>
    <scope>NUCLEOTIDE SEQUENCE</scope>
</reference>
<evidence type="ECO:0000256" key="3">
    <source>
        <dbReference type="ARBA" id="ARBA00023136"/>
    </source>
</evidence>
<evidence type="ECO:0000256" key="2">
    <source>
        <dbReference type="ARBA" id="ARBA00022989"/>
    </source>
</evidence>